<sequence>MTTGASHPTDSPRGSVQGDPRRPGRSRARSFLPLGLALWLVLEIWLLILVGEAAGGFTVFLLLVAGVVLGAIVIKRAGRRAWQSLTGAFQPGATGPGARRAETGGGNALPMLGGLLLMLPGLLSDVVGLLCLFPPTGNLLRRRLERSLERKVRMAAPGGMGEAFQQARMRRPDGKVVQGEVIRDRADGGSAADADRPRREDPPLPR</sequence>
<evidence type="ECO:0000256" key="1">
    <source>
        <dbReference type="SAM" id="MobiDB-lite"/>
    </source>
</evidence>
<dbReference type="AlphaFoldDB" id="A0A4Z0HJL4"/>
<evidence type="ECO:0000313" key="3">
    <source>
        <dbReference type="EMBL" id="TGB18472.1"/>
    </source>
</evidence>
<organism evidence="3 4">
    <name type="scientific">Streptomyces palmae</name>
    <dbReference type="NCBI Taxonomy" id="1701085"/>
    <lineage>
        <taxon>Bacteria</taxon>
        <taxon>Bacillati</taxon>
        <taxon>Actinomycetota</taxon>
        <taxon>Actinomycetes</taxon>
        <taxon>Kitasatosporales</taxon>
        <taxon>Streptomycetaceae</taxon>
        <taxon>Streptomyces</taxon>
    </lineage>
</organism>
<keyword evidence="2" id="KW-1133">Transmembrane helix</keyword>
<comment type="caution">
    <text evidence="3">The sequence shown here is derived from an EMBL/GenBank/DDBJ whole genome shotgun (WGS) entry which is preliminary data.</text>
</comment>
<dbReference type="RefSeq" id="WP_135337110.1">
    <property type="nucleotide sequence ID" value="NZ_JBHLTX010000070.1"/>
</dbReference>
<dbReference type="PANTHER" id="PTHR35335">
    <property type="entry name" value="UPF0716 PROTEIN FXSA"/>
    <property type="match status" value="1"/>
</dbReference>
<feature type="compositionally biased region" description="Basic and acidic residues" evidence="1">
    <location>
        <begin position="181"/>
        <end position="206"/>
    </location>
</feature>
<feature type="transmembrane region" description="Helical" evidence="2">
    <location>
        <begin position="31"/>
        <end position="48"/>
    </location>
</feature>
<keyword evidence="2" id="KW-0472">Membrane</keyword>
<proteinExistence type="predicted"/>
<dbReference type="GO" id="GO:0016020">
    <property type="term" value="C:membrane"/>
    <property type="evidence" value="ECO:0007669"/>
    <property type="project" value="InterPro"/>
</dbReference>
<dbReference type="InterPro" id="IPR007313">
    <property type="entry name" value="FxsA"/>
</dbReference>
<protein>
    <submittedName>
        <fullName evidence="3">FxsA family protein</fullName>
    </submittedName>
</protein>
<accession>A0A4Z0HJL4</accession>
<dbReference type="Proteomes" id="UP000297948">
    <property type="component" value="Unassembled WGS sequence"/>
</dbReference>
<dbReference type="OrthoDB" id="5192742at2"/>
<reference evidence="3 4" key="1">
    <citation type="submission" date="2019-03" db="EMBL/GenBank/DDBJ databases">
        <authorList>
            <person name="Gonzalez-Pimentel J.L."/>
        </authorList>
    </citation>
    <scope>NUCLEOTIDE SEQUENCE [LARGE SCALE GENOMIC DNA]</scope>
    <source>
        <strain evidence="3 4">JCM 31289</strain>
    </source>
</reference>
<feature type="transmembrane region" description="Helical" evidence="2">
    <location>
        <begin position="54"/>
        <end position="74"/>
    </location>
</feature>
<keyword evidence="4" id="KW-1185">Reference proteome</keyword>
<keyword evidence="2" id="KW-0812">Transmembrane</keyword>
<dbReference type="PANTHER" id="PTHR35335:SF1">
    <property type="entry name" value="UPF0716 PROTEIN FXSA"/>
    <property type="match status" value="1"/>
</dbReference>
<feature type="region of interest" description="Disordered" evidence="1">
    <location>
        <begin position="1"/>
        <end position="24"/>
    </location>
</feature>
<evidence type="ECO:0000313" key="4">
    <source>
        <dbReference type="Proteomes" id="UP000297948"/>
    </source>
</evidence>
<dbReference type="NCBIfam" id="NF008528">
    <property type="entry name" value="PRK11463.1-2"/>
    <property type="match status" value="1"/>
</dbReference>
<gene>
    <name evidence="3" type="ORF">E4099_01850</name>
</gene>
<dbReference type="Pfam" id="PF04186">
    <property type="entry name" value="FxsA"/>
    <property type="match status" value="1"/>
</dbReference>
<name>A0A4Z0HJL4_9ACTN</name>
<feature type="region of interest" description="Disordered" evidence="1">
    <location>
        <begin position="163"/>
        <end position="206"/>
    </location>
</feature>
<evidence type="ECO:0000256" key="2">
    <source>
        <dbReference type="SAM" id="Phobius"/>
    </source>
</evidence>
<dbReference type="EMBL" id="SRID01000007">
    <property type="protein sequence ID" value="TGB18472.1"/>
    <property type="molecule type" value="Genomic_DNA"/>
</dbReference>
<dbReference type="NCBIfam" id="NF008527">
    <property type="entry name" value="PRK11463.1-1"/>
    <property type="match status" value="1"/>
</dbReference>
<feature type="compositionally biased region" description="Polar residues" evidence="1">
    <location>
        <begin position="1"/>
        <end position="14"/>
    </location>
</feature>